<proteinExistence type="predicted"/>
<name>A0ACC1MH28_9HYPO</name>
<reference evidence="1" key="1">
    <citation type="submission" date="2022-08" db="EMBL/GenBank/DDBJ databases">
        <title>Genome Sequence of Lecanicillium fungicola.</title>
        <authorList>
            <person name="Buettner E."/>
        </authorList>
    </citation>
    <scope>NUCLEOTIDE SEQUENCE</scope>
    <source>
        <strain evidence="1">Babe33</strain>
    </source>
</reference>
<evidence type="ECO:0000313" key="1">
    <source>
        <dbReference type="EMBL" id="KAJ2966327.1"/>
    </source>
</evidence>
<gene>
    <name evidence="1" type="ORF">NQ176_g10204</name>
</gene>
<organism evidence="1 2">
    <name type="scientific">Zarea fungicola</name>
    <dbReference type="NCBI Taxonomy" id="93591"/>
    <lineage>
        <taxon>Eukaryota</taxon>
        <taxon>Fungi</taxon>
        <taxon>Dikarya</taxon>
        <taxon>Ascomycota</taxon>
        <taxon>Pezizomycotina</taxon>
        <taxon>Sordariomycetes</taxon>
        <taxon>Hypocreomycetidae</taxon>
        <taxon>Hypocreales</taxon>
        <taxon>Cordycipitaceae</taxon>
        <taxon>Zarea</taxon>
    </lineage>
</organism>
<evidence type="ECO:0000313" key="2">
    <source>
        <dbReference type="Proteomes" id="UP001143910"/>
    </source>
</evidence>
<keyword evidence="2" id="KW-1185">Reference proteome</keyword>
<dbReference type="EMBL" id="JANJQO010002664">
    <property type="protein sequence ID" value="KAJ2966327.1"/>
    <property type="molecule type" value="Genomic_DNA"/>
</dbReference>
<dbReference type="Proteomes" id="UP001143910">
    <property type="component" value="Unassembled WGS sequence"/>
</dbReference>
<comment type="caution">
    <text evidence="1">The sequence shown here is derived from an EMBL/GenBank/DDBJ whole genome shotgun (WGS) entry which is preliminary data.</text>
</comment>
<protein>
    <submittedName>
        <fullName evidence="1">Uncharacterized protein</fullName>
    </submittedName>
</protein>
<sequence>MTHQNPASFNFDSLKYQTELFATVPAGLAIATDAPVAPPLYRYKSNQTHDTTEDRTTSWARRMAKRRELQQMVLIAMLGFWWCISGCFLEEDQWVNGQTTTFDLAELSKCSIAVDATYYLAHILDSTPAHEPLLSALGGLTGIKTHIDLNLDQWEKNDITPFFIFDGQSITGQDDVSLKRSRAANLKTDEAWELYSQSSAEQAVNTFGANPGAFPLLNLYPLLQATLKERNLHFLVAPYNASAQLAYFEMIDSSQCAGIMGSQTLLLYPVNDCVIRSIDFAAKTVAAVSKKRVMRALGIGEAMLIDALLMVGTPFLPTFPPLLEPTMYPHPCTIMDAVNILRTADKSVATACASFNDVLVTQDPTWLDKYRKARLAVQHFIHITEDGEVRVNDYEHLTQDNHEYLGLQLPAELFHYLNTGLIGSRILNCITHGQILVQPTLDGTATDEYKKLMTSKIVPIKEQALGLIIPRVHRGIGHKDITMRVWFDPKFAHTINHRALQPPPSQIVGTWDVKEEDLRQFFPADFAGPIYLEVLALANTDFVEKTISRERTIRGVDSTGMVVSVALWRFLHLRGYINDAHKLTKWGNALATTLLALKDATENRPDAPALDEAALLAFELAKFGLLTDQYKEGTPGWPRRGTAADKSAVAIISQAASLLKLRHQAYGYTGPLNKSLLMFRSLSSAVREADRDLIEAIVASMFMYGQCKRERDDQLEISQKLPFSQEPDIGLGIAVRTFFDDDNGTDDKQTRAARLERFPRTFVPFAKAFTEDVRLAVDFVNAINQGLQTLDSKELPAEHKEAWAKAQAYLDARPF</sequence>
<accession>A0ACC1MH28</accession>